<organism evidence="1 2">
    <name type="scientific">Alternaria tenuissima</name>
    <dbReference type="NCBI Taxonomy" id="119927"/>
    <lineage>
        <taxon>Eukaryota</taxon>
        <taxon>Fungi</taxon>
        <taxon>Dikarya</taxon>
        <taxon>Ascomycota</taxon>
        <taxon>Pezizomycotina</taxon>
        <taxon>Dothideomycetes</taxon>
        <taxon>Pleosporomycetidae</taxon>
        <taxon>Pleosporales</taxon>
        <taxon>Pleosporineae</taxon>
        <taxon>Pleosporaceae</taxon>
        <taxon>Alternaria</taxon>
        <taxon>Alternaria sect. Alternaria</taxon>
        <taxon>Alternaria alternata complex</taxon>
    </lineage>
</organism>
<dbReference type="Proteomes" id="UP000292402">
    <property type="component" value="Unassembled WGS sequence"/>
</dbReference>
<evidence type="ECO:0000313" key="2">
    <source>
        <dbReference type="Proteomes" id="UP000292402"/>
    </source>
</evidence>
<proteinExistence type="predicted"/>
<reference evidence="2" key="1">
    <citation type="journal article" date="2019" name="bioRxiv">
        <title>Genomics, evolutionary history and diagnostics of the Alternaria alternata species group including apple and Asian pear pathotypes.</title>
        <authorList>
            <person name="Armitage A.D."/>
            <person name="Cockerton H.M."/>
            <person name="Sreenivasaprasad S."/>
            <person name="Woodhall J.W."/>
            <person name="Lane C.R."/>
            <person name="Harrison R.J."/>
            <person name="Clarkson J.P."/>
        </authorList>
    </citation>
    <scope>NUCLEOTIDE SEQUENCE [LARGE SCALE GENOMIC DNA]</scope>
    <source>
        <strain evidence="2">FERA 1082</strain>
    </source>
</reference>
<sequence length="546" mass="60362">MLDTLLSACKQTKAFAERENAVPLVQKFLVLAQTLESSKAVAFSLGIADSVEIAASTTAEKVAASLYSSPELASSSLDRPTPKPVQKDFLHPLLVALLAFKLGGPINAASTTHQHEWRLPSEKTRDTPSFYSEGDFVNMFEDLRIAVIWETRDGEAAGPSGNHTVFLTGDATPRPLVTLGTQDNAASSPVTILYDCGHAALYYDCDDPDVIRNSISADLHLNAISDEDIQLLNGSPSDVLRGKLSLTELVTNFPIAKYATHFHNLLFDSVSLNAILATLGTLDVPPAPTIPKIGRCLLEERFETYKKDNWAHLPLEIKRMETDVYLEGTYPTAADFLNGVVLKARRDVHLPVGVKLFPQSPLDEISEEARKFIRDLPGDLISTRMAYYTSALIDSAYTIGDLIPTANLHKFAELLERRCLELIGIGFIDDESRLSSMAALASAFGNAVDGLKEVQMVAEPWIEGLDLQVYRTRCLYLFWCADWLVCYTMKPVTGAFMIMDADTAIADARDIGREVHRMAIVFLRNWMAWGLFVEGLPQRGFFVRRP</sequence>
<evidence type="ECO:0000313" key="1">
    <source>
        <dbReference type="EMBL" id="RYN45794.1"/>
    </source>
</evidence>
<protein>
    <submittedName>
        <fullName evidence="1">Uncharacterized protein</fullName>
    </submittedName>
</protein>
<name>A0A4Q4MAZ2_9PLEO</name>
<dbReference type="AlphaFoldDB" id="A0A4Q4MAZ2"/>
<dbReference type="EMBL" id="PDXA01000032">
    <property type="protein sequence ID" value="RYN45794.1"/>
    <property type="molecule type" value="Genomic_DNA"/>
</dbReference>
<gene>
    <name evidence="1" type="ORF">AA0114_g8858</name>
</gene>
<accession>A0A4Q4MAZ2</accession>
<comment type="caution">
    <text evidence="1">The sequence shown here is derived from an EMBL/GenBank/DDBJ whole genome shotgun (WGS) entry which is preliminary data.</text>
</comment>